<keyword evidence="2 7" id="KW-0812">Transmembrane</keyword>
<proteinExistence type="inferred from homology"/>
<evidence type="ECO:0000313" key="10">
    <source>
        <dbReference type="Proteomes" id="UP001628179"/>
    </source>
</evidence>
<gene>
    <name evidence="9" type="ORF">MFIFM68171_00933</name>
</gene>
<keyword evidence="3 7" id="KW-1133">Transmembrane helix</keyword>
<dbReference type="GeneID" id="98171678"/>
<comment type="subcellular location">
    <subcellularLocation>
        <location evidence="1">Membrane</location>
        <topology evidence="1">Multi-pass membrane protein</topology>
    </subcellularLocation>
</comment>
<evidence type="ECO:0000256" key="5">
    <source>
        <dbReference type="ARBA" id="ARBA00038359"/>
    </source>
</evidence>
<feature type="region of interest" description="Disordered" evidence="6">
    <location>
        <begin position="325"/>
        <end position="380"/>
    </location>
</feature>
<keyword evidence="10" id="KW-1185">Reference proteome</keyword>
<dbReference type="PANTHER" id="PTHR33048:SF47">
    <property type="entry name" value="INTEGRAL MEMBRANE PROTEIN-RELATED"/>
    <property type="match status" value="1"/>
</dbReference>
<feature type="compositionally biased region" description="Polar residues" evidence="6">
    <location>
        <begin position="325"/>
        <end position="341"/>
    </location>
</feature>
<dbReference type="Pfam" id="PF20684">
    <property type="entry name" value="Fung_rhodopsin"/>
    <property type="match status" value="1"/>
</dbReference>
<comment type="caution">
    <text evidence="9">The sequence shown here is derived from an EMBL/GenBank/DDBJ whole genome shotgun (WGS) entry which is preliminary data.</text>
</comment>
<evidence type="ECO:0000313" key="9">
    <source>
        <dbReference type="EMBL" id="GAB1310723.1"/>
    </source>
</evidence>
<dbReference type="Proteomes" id="UP001628179">
    <property type="component" value="Unassembled WGS sequence"/>
</dbReference>
<dbReference type="InterPro" id="IPR052337">
    <property type="entry name" value="SAT4-like"/>
</dbReference>
<protein>
    <submittedName>
        <fullName evidence="9">Rhodopsin domain-containing protein</fullName>
    </submittedName>
</protein>
<feature type="domain" description="Rhodopsin" evidence="8">
    <location>
        <begin position="57"/>
        <end position="298"/>
    </location>
</feature>
<feature type="transmembrane region" description="Helical" evidence="7">
    <location>
        <begin position="40"/>
        <end position="60"/>
    </location>
</feature>
<name>A0ABQ0FZ05_9PEZI</name>
<evidence type="ECO:0000256" key="1">
    <source>
        <dbReference type="ARBA" id="ARBA00004141"/>
    </source>
</evidence>
<feature type="transmembrane region" description="Helical" evidence="7">
    <location>
        <begin position="232"/>
        <end position="253"/>
    </location>
</feature>
<evidence type="ECO:0000256" key="7">
    <source>
        <dbReference type="SAM" id="Phobius"/>
    </source>
</evidence>
<feature type="transmembrane region" description="Helical" evidence="7">
    <location>
        <begin position="151"/>
        <end position="179"/>
    </location>
</feature>
<dbReference type="InterPro" id="IPR049326">
    <property type="entry name" value="Rhodopsin_dom_fungi"/>
</dbReference>
<reference evidence="9 10" key="1">
    <citation type="submission" date="2024-09" db="EMBL/GenBank/DDBJ databases">
        <title>Itraconazole resistance in Madurella fahalii resulting from another homologue of gene encoding cytochrome P450 14-alpha sterol demethylase (CYP51).</title>
        <authorList>
            <person name="Yoshioka I."/>
            <person name="Fahal A.H."/>
            <person name="Kaneko S."/>
            <person name="Yaguchi T."/>
        </authorList>
    </citation>
    <scope>NUCLEOTIDE SEQUENCE [LARGE SCALE GENOMIC DNA]</scope>
    <source>
        <strain evidence="9 10">IFM 68171</strain>
    </source>
</reference>
<keyword evidence="4 7" id="KW-0472">Membrane</keyword>
<feature type="transmembrane region" description="Helical" evidence="7">
    <location>
        <begin position="199"/>
        <end position="220"/>
    </location>
</feature>
<feature type="transmembrane region" description="Helical" evidence="7">
    <location>
        <begin position="273"/>
        <end position="292"/>
    </location>
</feature>
<evidence type="ECO:0000256" key="4">
    <source>
        <dbReference type="ARBA" id="ARBA00023136"/>
    </source>
</evidence>
<organism evidence="9 10">
    <name type="scientific">Madurella fahalii</name>
    <dbReference type="NCBI Taxonomy" id="1157608"/>
    <lineage>
        <taxon>Eukaryota</taxon>
        <taxon>Fungi</taxon>
        <taxon>Dikarya</taxon>
        <taxon>Ascomycota</taxon>
        <taxon>Pezizomycotina</taxon>
        <taxon>Sordariomycetes</taxon>
        <taxon>Sordariomycetidae</taxon>
        <taxon>Sordariales</taxon>
        <taxon>Sordariales incertae sedis</taxon>
        <taxon>Madurella</taxon>
    </lineage>
</organism>
<dbReference type="RefSeq" id="XP_070912456.1">
    <property type="nucleotide sequence ID" value="XM_071056355.1"/>
</dbReference>
<dbReference type="PANTHER" id="PTHR33048">
    <property type="entry name" value="PTH11-LIKE INTEGRAL MEMBRANE PROTEIN (AFU_ORTHOLOGUE AFUA_5G11245)"/>
    <property type="match status" value="1"/>
</dbReference>
<evidence type="ECO:0000256" key="2">
    <source>
        <dbReference type="ARBA" id="ARBA00022692"/>
    </source>
</evidence>
<evidence type="ECO:0000259" key="8">
    <source>
        <dbReference type="Pfam" id="PF20684"/>
    </source>
</evidence>
<accession>A0ABQ0FZ05</accession>
<dbReference type="EMBL" id="BAAFSV010000001">
    <property type="protein sequence ID" value="GAB1310723.1"/>
    <property type="molecule type" value="Genomic_DNA"/>
</dbReference>
<comment type="similarity">
    <text evidence="5">Belongs to the SAT4 family.</text>
</comment>
<sequence>MVTDPDWGQFNFTGNFTPPTNGSFWPPIPPNAGRSLQPDIAACAIVTFLISLTFVVLRFYTRGWLNHVLGASDWCILPALLCAAGVTASSLEQMARGAGKHAWEMDIFALPAFERAAWYGILFYNLSLVFSRISILLLYKRIFTFTWIKKAIQVTLVIVVATGIWFVVSVCTACVPLEAFWNWGLFWTTYVYCQPVNLWWANAGLHLASDLVVMALPMPVLSSLKLPRRQKYALVGVFALGFSVCIFSGVRLVALVDVTEMNFDASYTSANMIFWTSIEINAAISCACIMTLKPFIQRIFPRLFPSKGVRTQSLQWITPATGSSSNNGSNILRGSRQSFGPVQSGGGGSASNNSLPRHLSRQSQASGSERTKSRGSRGSGVLVPQLVHEYKYRYEGGGGGFGGIGDRHTAEFGILKPGDLDLDLDHLDLEAQQTCSVSSGTAASATGGGASSSEGHGALEDEVAPLESGSLRAPPRAHLRIHVTRSVSVEKYPRSPRLGGEGNAVAEEEDLEKKEDQGQSIELETVRGDGRYGPGRIYDG</sequence>
<feature type="region of interest" description="Disordered" evidence="6">
    <location>
        <begin position="492"/>
        <end position="540"/>
    </location>
</feature>
<evidence type="ECO:0000256" key="3">
    <source>
        <dbReference type="ARBA" id="ARBA00022989"/>
    </source>
</evidence>
<feature type="transmembrane region" description="Helical" evidence="7">
    <location>
        <begin position="116"/>
        <end position="139"/>
    </location>
</feature>
<evidence type="ECO:0000256" key="6">
    <source>
        <dbReference type="SAM" id="MobiDB-lite"/>
    </source>
</evidence>